<proteinExistence type="predicted"/>
<evidence type="ECO:0000256" key="1">
    <source>
        <dbReference type="ARBA" id="ARBA00004613"/>
    </source>
</evidence>
<comment type="caution">
    <text evidence="3">The sequence shown here is derived from an EMBL/GenBank/DDBJ whole genome shotgun (WGS) entry which is preliminary data.</text>
</comment>
<dbReference type="InterPro" id="IPR001343">
    <property type="entry name" value="Hemolysn_Ca-bd"/>
</dbReference>
<dbReference type="RefSeq" id="WP_284486088.1">
    <property type="nucleotide sequence ID" value="NZ_JASNJE010000016.1"/>
</dbReference>
<dbReference type="InterPro" id="IPR011049">
    <property type="entry name" value="Serralysin-like_metalloprot_C"/>
</dbReference>
<comment type="subcellular location">
    <subcellularLocation>
        <location evidence="1">Secreted</location>
    </subcellularLocation>
</comment>
<dbReference type="InterPro" id="IPR050557">
    <property type="entry name" value="RTX_toxin/Mannuronan_C5-epim"/>
</dbReference>
<protein>
    <submittedName>
        <fullName evidence="3">Calcium-binding protein</fullName>
    </submittedName>
</protein>
<evidence type="ECO:0000256" key="2">
    <source>
        <dbReference type="ARBA" id="ARBA00022525"/>
    </source>
</evidence>
<keyword evidence="4" id="KW-1185">Reference proteome</keyword>
<dbReference type="Pfam" id="PF00353">
    <property type="entry name" value="HemolysinCabind"/>
    <property type="match status" value="3"/>
</dbReference>
<dbReference type="PANTHER" id="PTHR38340">
    <property type="entry name" value="S-LAYER PROTEIN"/>
    <property type="match status" value="1"/>
</dbReference>
<dbReference type="EMBL" id="JASNJE010000016">
    <property type="protein sequence ID" value="MDK3074154.1"/>
    <property type="molecule type" value="Genomic_DNA"/>
</dbReference>
<sequence length="434" mass="45577">MIITGDNQNNTLNGTIDDDIIEGLGGRDILSGRNGDDQMFGGGGNDTLRGGAGDNLFVGGAGDDSYILTGRYEQIEIGLGEDLVDLSNFTMGDGFVTLYAGASAQGIFAIIDGEEDFGVIRVDNGAGPEGLVFFENLNNALQLVPSKPEGGMQIIGTAYDDVFMIDTAEQGWIQITPGEGEDIIQIEGTAGTVRLDYSDMSDGIFANLKFGTIVDGGAGFSVDRIIGSGEVKQLRATSHDDIIYGGKGDTTFILEQGNDFLAAGRGIDTLRYDRSGVDAITVNLGSGSATGTWNGETFNHTFRGVENLRGSRDGGDKLIGSKADNYINGNGGRDVIEGKGGNDYLLGGSGADRFVFKNNSGNDVIGDFDAANNNEKIVLKGVSEITSFADLTANHMTEFTDGTIKQTYISDGAGVNITLEGILIADLDSGDFVF</sequence>
<dbReference type="PRINTS" id="PR00313">
    <property type="entry name" value="CABNDNGRPT"/>
</dbReference>
<dbReference type="InterPro" id="IPR018511">
    <property type="entry name" value="Hemolysin-typ_Ca-bd_CS"/>
</dbReference>
<accession>A0ABT7FG85</accession>
<evidence type="ECO:0000313" key="4">
    <source>
        <dbReference type="Proteomes" id="UP001227126"/>
    </source>
</evidence>
<dbReference type="PROSITE" id="PS00330">
    <property type="entry name" value="HEMOLYSIN_CALCIUM"/>
    <property type="match status" value="1"/>
</dbReference>
<dbReference type="PANTHER" id="PTHR38340:SF1">
    <property type="entry name" value="S-LAYER PROTEIN"/>
    <property type="match status" value="1"/>
</dbReference>
<keyword evidence="2" id="KW-0964">Secreted</keyword>
<organism evidence="3 4">
    <name type="scientific">Sedimentitalea xiamensis</name>
    <dbReference type="NCBI Taxonomy" id="3050037"/>
    <lineage>
        <taxon>Bacteria</taxon>
        <taxon>Pseudomonadati</taxon>
        <taxon>Pseudomonadota</taxon>
        <taxon>Alphaproteobacteria</taxon>
        <taxon>Rhodobacterales</taxon>
        <taxon>Paracoccaceae</taxon>
        <taxon>Sedimentitalea</taxon>
    </lineage>
</organism>
<reference evidence="3 4" key="1">
    <citation type="submission" date="2023-05" db="EMBL/GenBank/DDBJ databases">
        <title>Sedimentitalea sp. nov. JM2-8.</title>
        <authorList>
            <person name="Huang J."/>
        </authorList>
    </citation>
    <scope>NUCLEOTIDE SEQUENCE [LARGE SCALE GENOMIC DNA]</scope>
    <source>
        <strain evidence="3 4">JM2-8</strain>
    </source>
</reference>
<dbReference type="SUPFAM" id="SSF51120">
    <property type="entry name" value="beta-Roll"/>
    <property type="match status" value="3"/>
</dbReference>
<dbReference type="Gene3D" id="2.150.10.10">
    <property type="entry name" value="Serralysin-like metalloprotease, C-terminal"/>
    <property type="match status" value="3"/>
</dbReference>
<gene>
    <name evidence="3" type="ORF">QO034_13610</name>
</gene>
<evidence type="ECO:0000313" key="3">
    <source>
        <dbReference type="EMBL" id="MDK3074154.1"/>
    </source>
</evidence>
<name>A0ABT7FG85_9RHOB</name>
<dbReference type="Proteomes" id="UP001227126">
    <property type="component" value="Unassembled WGS sequence"/>
</dbReference>